<sequence length="564" mass="60144">MTVLGRSVQLGRKTLYDVIGVIASSPDLDRVLDGIVDVLSRATRSHACFVYLRDGERLRLQAASAVYSHVVGSVEFGVEEGISGWAVRSNRSVFVRDGALADPRNHYVRELEEERFQSMAAIPIPSRGGTVLGVIVLHTIAPREFDEATIGLLEHAAPLVAGVIENAQLYADARRRVAALTLLTTLSERIAGARCREELHEIAEAGVRELLRCSEVRLHESHDGRRGPALAAAEAAAQVLSVPVTAGEEQLGVLVATAEHGFEPDAEELLRAVGNQLALALRTAELIERLTEENVVRDLFAAFEHGRVAEAESLALRARCGLDRSYVVVQVVPTARPRSSWQQQAERCEAGLRRQIPGALCHADGERVRALLPLPAGGASGELAALDAALARLGTAHAVAIGRSDVHRSATAGGGSLQEAGDAACVAAALLHEGGARAYAQLGAYRYLVHLAAADGPTDRYVEAVGTIAAYDRRRGSELVATLEQYLASSRSVTETARALTVHPNTLRRRLERIELLTGLTLPGADLLALELAVKLTRLRAGMAAGGAAGELTRPRAASRPPRS</sequence>
<dbReference type="InterPro" id="IPR042070">
    <property type="entry name" value="PucR_C-HTH_sf"/>
</dbReference>
<evidence type="ECO:0000313" key="2">
    <source>
        <dbReference type="EMBL" id="MDW5594078.1"/>
    </source>
</evidence>
<dbReference type="Gene3D" id="3.30.450.40">
    <property type="match status" value="2"/>
</dbReference>
<accession>A0ABU4HL88</accession>
<organism evidence="2 3">
    <name type="scientific">Conexibacter stalactiti</name>
    <dbReference type="NCBI Taxonomy" id="1940611"/>
    <lineage>
        <taxon>Bacteria</taxon>
        <taxon>Bacillati</taxon>
        <taxon>Actinomycetota</taxon>
        <taxon>Thermoleophilia</taxon>
        <taxon>Solirubrobacterales</taxon>
        <taxon>Conexibacteraceae</taxon>
        <taxon>Conexibacter</taxon>
    </lineage>
</organism>
<dbReference type="InterPro" id="IPR025736">
    <property type="entry name" value="PucR_C-HTH_dom"/>
</dbReference>
<dbReference type="Proteomes" id="UP001284601">
    <property type="component" value="Unassembled WGS sequence"/>
</dbReference>
<dbReference type="EMBL" id="JAWSTH010000012">
    <property type="protein sequence ID" value="MDW5594078.1"/>
    <property type="molecule type" value="Genomic_DNA"/>
</dbReference>
<dbReference type="InterPro" id="IPR051448">
    <property type="entry name" value="CdaR-like_regulators"/>
</dbReference>
<dbReference type="RefSeq" id="WP_318596336.1">
    <property type="nucleotide sequence ID" value="NZ_JAWSTH010000012.1"/>
</dbReference>
<evidence type="ECO:0000313" key="3">
    <source>
        <dbReference type="Proteomes" id="UP001284601"/>
    </source>
</evidence>
<proteinExistence type="predicted"/>
<protein>
    <submittedName>
        <fullName evidence="2">GAF domain-containing protein</fullName>
    </submittedName>
</protein>
<keyword evidence="3" id="KW-1185">Reference proteome</keyword>
<dbReference type="SUPFAM" id="SSF55781">
    <property type="entry name" value="GAF domain-like"/>
    <property type="match status" value="2"/>
</dbReference>
<feature type="domain" description="GAF" evidence="1">
    <location>
        <begin position="27"/>
        <end position="174"/>
    </location>
</feature>
<name>A0ABU4HL88_9ACTN</name>
<dbReference type="PANTHER" id="PTHR33744">
    <property type="entry name" value="CARBOHYDRATE DIACID REGULATOR"/>
    <property type="match status" value="1"/>
</dbReference>
<comment type="caution">
    <text evidence="2">The sequence shown here is derived from an EMBL/GenBank/DDBJ whole genome shotgun (WGS) entry which is preliminary data.</text>
</comment>
<reference evidence="3" key="1">
    <citation type="submission" date="2023-07" db="EMBL/GenBank/DDBJ databases">
        <title>Conexibacter stalactiti sp. nov., isolated from stalactites in a lava cave and emended description of the genus Conexibacter.</title>
        <authorList>
            <person name="Lee S.D."/>
        </authorList>
    </citation>
    <scope>NUCLEOTIDE SEQUENCE [LARGE SCALE GENOMIC DNA]</scope>
    <source>
        <strain evidence="3">KCTC 39840</strain>
    </source>
</reference>
<dbReference type="PANTHER" id="PTHR33744:SF1">
    <property type="entry name" value="DNA-BINDING TRANSCRIPTIONAL ACTIVATOR ADER"/>
    <property type="match status" value="1"/>
</dbReference>
<dbReference type="Pfam" id="PF13556">
    <property type="entry name" value="HTH_30"/>
    <property type="match status" value="1"/>
</dbReference>
<evidence type="ECO:0000259" key="1">
    <source>
        <dbReference type="SMART" id="SM00065"/>
    </source>
</evidence>
<dbReference type="Pfam" id="PF13185">
    <property type="entry name" value="GAF_2"/>
    <property type="match status" value="1"/>
</dbReference>
<dbReference type="InterPro" id="IPR003018">
    <property type="entry name" value="GAF"/>
</dbReference>
<dbReference type="SMART" id="SM00065">
    <property type="entry name" value="GAF"/>
    <property type="match status" value="1"/>
</dbReference>
<dbReference type="Pfam" id="PF01590">
    <property type="entry name" value="GAF"/>
    <property type="match status" value="1"/>
</dbReference>
<dbReference type="Gene3D" id="1.10.10.2840">
    <property type="entry name" value="PucR C-terminal helix-turn-helix domain"/>
    <property type="match status" value="1"/>
</dbReference>
<dbReference type="InterPro" id="IPR029016">
    <property type="entry name" value="GAF-like_dom_sf"/>
</dbReference>
<gene>
    <name evidence="2" type="ORF">R7226_07015</name>
</gene>